<keyword evidence="12 15" id="KW-0234">DNA repair</keyword>
<dbReference type="InterPro" id="IPR010614">
    <property type="entry name" value="RAD3-like_helicase_DEAD"/>
</dbReference>
<dbReference type="SMART" id="SM00491">
    <property type="entry name" value="HELICc2"/>
    <property type="match status" value="1"/>
</dbReference>
<keyword evidence="5 15" id="KW-0227">DNA damage</keyword>
<dbReference type="InterPro" id="IPR057498">
    <property type="entry name" value="Rtel1_ARCH"/>
</dbReference>
<dbReference type="GO" id="GO:0010569">
    <property type="term" value="P:regulation of double-strand break repair via homologous recombination"/>
    <property type="evidence" value="ECO:0007669"/>
    <property type="project" value="UniProtKB-UniRule"/>
</dbReference>
<dbReference type="InterPro" id="IPR030845">
    <property type="entry name" value="RTEL1"/>
</dbReference>
<dbReference type="GO" id="GO:0006310">
    <property type="term" value="P:DNA recombination"/>
    <property type="evidence" value="ECO:0007669"/>
    <property type="project" value="InterPro"/>
</dbReference>
<dbReference type="SMART" id="SM00488">
    <property type="entry name" value="DEXDc2"/>
    <property type="match status" value="1"/>
</dbReference>
<feature type="compositionally biased region" description="Basic and acidic residues" evidence="16">
    <location>
        <begin position="874"/>
        <end position="885"/>
    </location>
</feature>
<gene>
    <name evidence="18" type="primary">rtel1</name>
    <name evidence="15" type="synonym">RTEL1</name>
</gene>
<comment type="similarity">
    <text evidence="15">Belongs to the helicase family. RAD3/XPD subfamily.</text>
</comment>
<dbReference type="GO" id="GO:0045910">
    <property type="term" value="P:negative regulation of DNA recombination"/>
    <property type="evidence" value="ECO:0007669"/>
    <property type="project" value="TreeGrafter"/>
</dbReference>
<dbReference type="GO" id="GO:0070182">
    <property type="term" value="F:DNA polymerase binding"/>
    <property type="evidence" value="ECO:0007669"/>
    <property type="project" value="TreeGrafter"/>
</dbReference>
<dbReference type="GO" id="GO:0003678">
    <property type="term" value="F:DNA helicase activity"/>
    <property type="evidence" value="ECO:0007669"/>
    <property type="project" value="UniProtKB-UniRule"/>
</dbReference>
<dbReference type="CDD" id="cd13932">
    <property type="entry name" value="HN_RTEL1"/>
    <property type="match status" value="1"/>
</dbReference>
<evidence type="ECO:0000313" key="19">
    <source>
        <dbReference type="Proteomes" id="UP000694546"/>
    </source>
</evidence>
<feature type="binding site" evidence="15">
    <location>
        <position position="172"/>
    </location>
    <ligand>
        <name>[4Fe-4S] cluster</name>
        <dbReference type="ChEBI" id="CHEBI:49883"/>
    </ligand>
</feature>
<sequence>MPLLTLNGVTINFPFTPYECQNDYMSKVIECLQQKVNGVLESPTGTGKTLCLLCATLAWRDHFKDTISARKITERLKGAEMFPDMPVATWGTAATDGDGTTYYTDIPKIIYASRTHSQLSQVISELKNTAYRPKMCVLGSRDQMCIHPEVMRQESHHMKVHMCKAKVAARSCAFYNNVEEKGTDKDLVNSIMDVEDLVKAGNMHRVCPYYLSRTLKTQAEIIFMPYNYLLDPKSRRAQNLDLKGAVIIFDEAHNVERICEESTSFDLTPYDLTSAIEVVNSVLQEQADGATSAEPIADNFASGSKNSDLNLNVAAIAKIKQMLLDLEAVIDSYEVSSEKGLTKPGSFIFELFKKANLTFETKSAMCDALEQITTYVTGKTGIFMNTAGLQKLSEIFQLVFCGEPKEGNPEKEMQANTAQFKVHIHKDNSFNKKPQKVDVWASSSTKKLGNILSYWCFSPGFSMQDLKRQGVRSIILTSGTLSPLQSFTAEMQIPFPVALENTHVIQRDQIFVGVVDQGPDGVQLSSTYDRRFVPENMASLGNTVANFGRVVPHGLLVFFPSYPVMDKTLEFWRANGHAGRIENMKPMFVEPKGKSNFSEVIEGYYNQVNDATSKGGSFFAVCRGKASEGLDFSDNYGRAVIITGLPFPPKMDPRVMLKMQFLDETSRKKIPGVKCLSGSDWYRQQASRAVNQAIGRVIRHKEDYGAIFLCDRRFKNADVQAQLPKWLRPYIRRYDNFGNMVRDVAQFFRVAQKMRPLVPKAAGGRDSSSGPGTLCSSSTGCSGGQSNSVQAPLAAQKAKLLDSHVPSLKRRKLNEHPGGDGMARLSIQYSTEMPSSQRPGTLMDALAHSDRQHGGEGVGNSGAEMASGLSTRSLQHDKDMDDKSRGGKRKIKLVQEQKKSVPPGASEENTHSKARRFLTEMRKSLSQMNYQKVMDALQAYKRLDDLGVLQAEAAVLLVDANTHVLYRGLYKFLRPHHKKLFNEKCQELTGQGCGYKEEDSLSKEEKEALVLQQTANKGRPGVSSHSGPPGNQLNTSLQLNKGGQHLGVHTSSGHLHRPGQTGDGKGPRESFLAAVKGTFGAEMSNQLLLAMRRYEKDDDYESLITIAVGLLTQKDDNLVLLEGFEKFVHPHHKKQFKEMLGDLKG</sequence>
<evidence type="ECO:0000256" key="9">
    <source>
        <dbReference type="ARBA" id="ARBA00023004"/>
    </source>
</evidence>
<dbReference type="Pfam" id="PF23109">
    <property type="entry name" value="ARCH_RTEL1"/>
    <property type="match status" value="1"/>
</dbReference>
<dbReference type="GO" id="GO:0006281">
    <property type="term" value="P:DNA repair"/>
    <property type="evidence" value="ECO:0007669"/>
    <property type="project" value="UniProtKB-UniRule"/>
</dbReference>
<evidence type="ECO:0000313" key="18">
    <source>
        <dbReference type="Ensembl" id="ENSGMOP00000053113.1"/>
    </source>
</evidence>
<dbReference type="GO" id="GO:1904430">
    <property type="term" value="P:negative regulation of t-circle formation"/>
    <property type="evidence" value="ECO:0007669"/>
    <property type="project" value="TreeGrafter"/>
</dbReference>
<dbReference type="Ensembl" id="ENSGMOT00000063454.1">
    <property type="protein sequence ID" value="ENSGMOP00000053113.1"/>
    <property type="gene ID" value="ENSGMOG00000001149.2"/>
</dbReference>
<keyword evidence="11 15" id="KW-0238">DNA-binding</keyword>
<dbReference type="PANTHER" id="PTHR11472">
    <property type="entry name" value="DNA REPAIR DEAD HELICASE RAD3/XP-D SUBFAMILY MEMBER"/>
    <property type="match status" value="1"/>
</dbReference>
<dbReference type="GO" id="GO:0005634">
    <property type="term" value="C:nucleus"/>
    <property type="evidence" value="ECO:0007669"/>
    <property type="project" value="UniProtKB-SubCell"/>
</dbReference>
<dbReference type="EC" id="5.6.2.-" evidence="15"/>
<evidence type="ECO:0000256" key="2">
    <source>
        <dbReference type="ARBA" id="ARBA00022485"/>
    </source>
</evidence>
<accession>A0A8C5BWH9</accession>
<dbReference type="InterPro" id="IPR006555">
    <property type="entry name" value="ATP-dep_Helicase_C"/>
</dbReference>
<keyword evidence="3 15" id="KW-0479">Metal-binding</keyword>
<dbReference type="InterPro" id="IPR006554">
    <property type="entry name" value="Helicase-like_DEXD_c2"/>
</dbReference>
<dbReference type="InterPro" id="IPR045028">
    <property type="entry name" value="DinG/Rad3-like"/>
</dbReference>
<dbReference type="GO" id="GO:0006260">
    <property type="term" value="P:DNA replication"/>
    <property type="evidence" value="ECO:0007669"/>
    <property type="project" value="InterPro"/>
</dbReference>
<dbReference type="PANTHER" id="PTHR11472:SF34">
    <property type="entry name" value="REGULATOR OF TELOMERE ELONGATION HELICASE 1"/>
    <property type="match status" value="1"/>
</dbReference>
<keyword evidence="6 15" id="KW-0378">Hydrolase</keyword>
<organism evidence="18 19">
    <name type="scientific">Gadus morhua</name>
    <name type="common">Atlantic cod</name>
    <dbReference type="NCBI Taxonomy" id="8049"/>
    <lineage>
        <taxon>Eukaryota</taxon>
        <taxon>Metazoa</taxon>
        <taxon>Chordata</taxon>
        <taxon>Craniata</taxon>
        <taxon>Vertebrata</taxon>
        <taxon>Euteleostomi</taxon>
        <taxon>Actinopterygii</taxon>
        <taxon>Neopterygii</taxon>
        <taxon>Teleostei</taxon>
        <taxon>Neoteleostei</taxon>
        <taxon>Acanthomorphata</taxon>
        <taxon>Zeiogadaria</taxon>
        <taxon>Gadariae</taxon>
        <taxon>Gadiformes</taxon>
        <taxon>Gadoidei</taxon>
        <taxon>Gadidae</taxon>
        <taxon>Gadus</taxon>
    </lineage>
</organism>
<reference evidence="18" key="2">
    <citation type="submission" date="2025-09" db="UniProtKB">
        <authorList>
            <consortium name="Ensembl"/>
        </authorList>
    </citation>
    <scope>IDENTIFICATION</scope>
</reference>
<dbReference type="HAMAP" id="MF_03065">
    <property type="entry name" value="RTEL1"/>
    <property type="match status" value="1"/>
</dbReference>
<keyword evidence="2 15" id="KW-0004">4Fe-4S</keyword>
<dbReference type="Gene3D" id="1.20.1160.20">
    <property type="match status" value="2"/>
</dbReference>
<evidence type="ECO:0000256" key="12">
    <source>
        <dbReference type="ARBA" id="ARBA00023204"/>
    </source>
</evidence>
<dbReference type="Pfam" id="PF13307">
    <property type="entry name" value="Helicase_C_2"/>
    <property type="match status" value="1"/>
</dbReference>
<keyword evidence="10 15" id="KW-0411">Iron-sulfur</keyword>
<evidence type="ECO:0000256" key="11">
    <source>
        <dbReference type="ARBA" id="ARBA00023125"/>
    </source>
</evidence>
<dbReference type="Pfam" id="PF06733">
    <property type="entry name" value="DEAD_2"/>
    <property type="match status" value="1"/>
</dbReference>
<feature type="region of interest" description="Disordered" evidence="16">
    <location>
        <begin position="1015"/>
        <end position="1034"/>
    </location>
</feature>
<name>A0A8C5BWH9_GADMO</name>
<keyword evidence="13 15" id="KW-0413">Isomerase</keyword>
<feature type="binding site" evidence="15">
    <location>
        <position position="145"/>
    </location>
    <ligand>
        <name>[4Fe-4S] cluster</name>
        <dbReference type="ChEBI" id="CHEBI:49883"/>
    </ligand>
</feature>
<comment type="subcellular location">
    <subcellularLocation>
        <location evidence="1 15">Nucleus</location>
    </subcellularLocation>
</comment>
<keyword evidence="8 15" id="KW-0067">ATP-binding</keyword>
<evidence type="ECO:0000256" key="16">
    <source>
        <dbReference type="SAM" id="MobiDB-lite"/>
    </source>
</evidence>
<feature type="compositionally biased region" description="Polar residues" evidence="16">
    <location>
        <begin position="1023"/>
        <end position="1034"/>
    </location>
</feature>
<dbReference type="PROSITE" id="PS51193">
    <property type="entry name" value="HELICASE_ATP_BIND_2"/>
    <property type="match status" value="1"/>
</dbReference>
<evidence type="ECO:0000259" key="17">
    <source>
        <dbReference type="PROSITE" id="PS51193"/>
    </source>
</evidence>
<evidence type="ECO:0000256" key="7">
    <source>
        <dbReference type="ARBA" id="ARBA00022806"/>
    </source>
</evidence>
<keyword evidence="4 15" id="KW-0547">Nucleotide-binding</keyword>
<evidence type="ECO:0000256" key="5">
    <source>
        <dbReference type="ARBA" id="ARBA00022763"/>
    </source>
</evidence>
<dbReference type="GO" id="GO:0046872">
    <property type="term" value="F:metal ion binding"/>
    <property type="evidence" value="ECO:0007669"/>
    <property type="project" value="UniProtKB-UniRule"/>
</dbReference>
<comment type="function">
    <text evidence="15">A probable ATP-dependent DNA helicase implicated in telomere-length regulation, DNA repair and the maintenance of genomic stability. Acts as an anti-recombinase to counteract toxic recombination and limit crossover during meiosis. Regulates meiotic recombination and crossover homeostasis by physically dissociating strand invasion events and thereby promotes noncrossover repair by meiotic synthesis dependent strand annealing (SDSA) as well as disassembly of D loop recombination intermediates. Also disassembles T loops and prevents telomere fragility by counteracting telomeric G4-DNA structures, which together ensure the dynamics and stability of the telomere.</text>
</comment>
<evidence type="ECO:0000256" key="15">
    <source>
        <dbReference type="HAMAP-Rule" id="MF_03065"/>
    </source>
</evidence>
<dbReference type="OrthoDB" id="19182at2759"/>
<dbReference type="AlphaFoldDB" id="A0A8C5BWH9"/>
<proteinExistence type="inferred from homology"/>
<dbReference type="InterPro" id="IPR014013">
    <property type="entry name" value="Helic_SF1/SF2_ATP-bd_DinG/Rad3"/>
</dbReference>
<evidence type="ECO:0000256" key="14">
    <source>
        <dbReference type="ARBA" id="ARBA00023242"/>
    </source>
</evidence>
<comment type="caution">
    <text evidence="15">Lacks conserved residue(s) required for the propagation of feature annotation.</text>
</comment>
<dbReference type="InterPro" id="IPR049909">
    <property type="entry name" value="Rtel1_HHD"/>
</dbReference>
<evidence type="ECO:0000256" key="1">
    <source>
        <dbReference type="ARBA" id="ARBA00004123"/>
    </source>
</evidence>
<dbReference type="Pfam" id="PF23116">
    <property type="entry name" value="HHD_RTEL1"/>
    <property type="match status" value="1"/>
</dbReference>
<keyword evidence="7 15" id="KW-0347">Helicase</keyword>
<dbReference type="Proteomes" id="UP000694546">
    <property type="component" value="Chromosome 7"/>
</dbReference>
<feature type="compositionally biased region" description="Low complexity" evidence="16">
    <location>
        <begin position="767"/>
        <end position="798"/>
    </location>
</feature>
<feature type="region of interest" description="Disordered" evidence="16">
    <location>
        <begin position="870"/>
        <end position="913"/>
    </location>
</feature>
<evidence type="ECO:0000256" key="3">
    <source>
        <dbReference type="ARBA" id="ARBA00022723"/>
    </source>
</evidence>
<dbReference type="GO" id="GO:0090657">
    <property type="term" value="P:telomeric loop disassembly"/>
    <property type="evidence" value="ECO:0007669"/>
    <property type="project" value="TreeGrafter"/>
</dbReference>
<dbReference type="CDD" id="cd17970">
    <property type="entry name" value="DEAHc_FancJ"/>
    <property type="match status" value="1"/>
</dbReference>
<dbReference type="SUPFAM" id="SSF52540">
    <property type="entry name" value="P-loop containing nucleoside triphosphate hydrolases"/>
    <property type="match status" value="1"/>
</dbReference>
<dbReference type="RefSeq" id="XP_030217631.1">
    <property type="nucleotide sequence ID" value="XM_030361771.1"/>
</dbReference>
<dbReference type="InterPro" id="IPR027417">
    <property type="entry name" value="P-loop_NTPase"/>
</dbReference>
<feature type="domain" description="Helicase ATP-binding" evidence="17">
    <location>
        <begin position="7"/>
        <end position="300"/>
    </location>
</feature>
<evidence type="ECO:0000256" key="13">
    <source>
        <dbReference type="ARBA" id="ARBA00023235"/>
    </source>
</evidence>
<comment type="catalytic activity">
    <reaction evidence="15">
        <text>ATP + H2O = ADP + phosphate + H(+)</text>
        <dbReference type="Rhea" id="RHEA:13065"/>
        <dbReference type="ChEBI" id="CHEBI:15377"/>
        <dbReference type="ChEBI" id="CHEBI:15378"/>
        <dbReference type="ChEBI" id="CHEBI:30616"/>
        <dbReference type="ChEBI" id="CHEBI:43474"/>
        <dbReference type="ChEBI" id="CHEBI:456216"/>
    </reaction>
</comment>
<dbReference type="GO" id="GO:0005524">
    <property type="term" value="F:ATP binding"/>
    <property type="evidence" value="ECO:0007669"/>
    <property type="project" value="UniProtKB-UniRule"/>
</dbReference>
<evidence type="ECO:0000256" key="4">
    <source>
        <dbReference type="ARBA" id="ARBA00022741"/>
    </source>
</evidence>
<keyword evidence="19" id="KW-1185">Reference proteome</keyword>
<feature type="region of interest" description="Disordered" evidence="16">
    <location>
        <begin position="759"/>
        <end position="823"/>
    </location>
</feature>
<dbReference type="GO" id="GO:0003677">
    <property type="term" value="F:DNA binding"/>
    <property type="evidence" value="ECO:0007669"/>
    <property type="project" value="UniProtKB-UniRule"/>
</dbReference>
<dbReference type="GO" id="GO:0051539">
    <property type="term" value="F:4 iron, 4 sulfur cluster binding"/>
    <property type="evidence" value="ECO:0007669"/>
    <property type="project" value="UniProtKB-UniRule"/>
</dbReference>
<protein>
    <recommendedName>
        <fullName evidence="15">Regulator of telomere elongation helicase 1</fullName>
        <ecNumber evidence="15">5.6.2.-</ecNumber>
    </recommendedName>
</protein>
<dbReference type="Gene3D" id="3.40.50.300">
    <property type="entry name" value="P-loop containing nucleotide triphosphate hydrolases"/>
    <property type="match status" value="2"/>
</dbReference>
<evidence type="ECO:0000256" key="10">
    <source>
        <dbReference type="ARBA" id="ARBA00023014"/>
    </source>
</evidence>
<dbReference type="GeneTree" id="ENSGT00950000182970"/>
<feature type="binding site" evidence="15">
    <location>
        <position position="163"/>
    </location>
    <ligand>
        <name>[4Fe-4S] cluster</name>
        <dbReference type="ChEBI" id="CHEBI:49883"/>
    </ligand>
</feature>
<dbReference type="CDD" id="cd18788">
    <property type="entry name" value="SF2_C_XPD"/>
    <property type="match status" value="1"/>
</dbReference>
<feature type="binding site" evidence="15">
    <location>
        <position position="207"/>
    </location>
    <ligand>
        <name>[4Fe-4S] cluster</name>
        <dbReference type="ChEBI" id="CHEBI:49883"/>
    </ligand>
</feature>
<keyword evidence="14 15" id="KW-0539">Nucleus</keyword>
<dbReference type="GeneID" id="115547488"/>
<evidence type="ECO:0000256" key="6">
    <source>
        <dbReference type="ARBA" id="ARBA00022801"/>
    </source>
</evidence>
<dbReference type="NCBIfam" id="TIGR00604">
    <property type="entry name" value="rad3"/>
    <property type="match status" value="1"/>
</dbReference>
<evidence type="ECO:0000256" key="8">
    <source>
        <dbReference type="ARBA" id="ARBA00022840"/>
    </source>
</evidence>
<dbReference type="GO" id="GO:0016818">
    <property type="term" value="F:hydrolase activity, acting on acid anhydrides, in phosphorus-containing anhydrides"/>
    <property type="evidence" value="ECO:0007669"/>
    <property type="project" value="InterPro"/>
</dbReference>
<reference evidence="18" key="1">
    <citation type="submission" date="2025-08" db="UniProtKB">
        <authorList>
            <consortium name="Ensembl"/>
        </authorList>
    </citation>
    <scope>IDENTIFICATION</scope>
</reference>
<dbReference type="InterPro" id="IPR013020">
    <property type="entry name" value="Rad3/Chl1-like"/>
</dbReference>
<keyword evidence="9 15" id="KW-0408">Iron</keyword>